<reference evidence="2 3" key="2">
    <citation type="journal article" date="2012" name="PLoS Pathog.">
        <title>Diverse lifestyles and strategies of plant pathogenesis encoded in the genomes of eighteen Dothideomycetes fungi.</title>
        <authorList>
            <person name="Ohm R.A."/>
            <person name="Feau N."/>
            <person name="Henrissat B."/>
            <person name="Schoch C.L."/>
            <person name="Horwitz B.A."/>
            <person name="Barry K.W."/>
            <person name="Condon B.J."/>
            <person name="Copeland A.C."/>
            <person name="Dhillon B."/>
            <person name="Glaser F."/>
            <person name="Hesse C.N."/>
            <person name="Kosti I."/>
            <person name="LaButti K."/>
            <person name="Lindquist E.A."/>
            <person name="Lucas S."/>
            <person name="Salamov A.A."/>
            <person name="Bradshaw R.E."/>
            <person name="Ciuffetti L."/>
            <person name="Hamelin R.C."/>
            <person name="Kema G.H.J."/>
            <person name="Lawrence C."/>
            <person name="Scott J.A."/>
            <person name="Spatafora J.W."/>
            <person name="Turgeon B.G."/>
            <person name="de Wit P.J.G.M."/>
            <person name="Zhong S."/>
            <person name="Goodwin S.B."/>
            <person name="Grigoriev I.V."/>
        </authorList>
    </citation>
    <scope>NUCLEOTIDE SEQUENCE [LARGE SCALE GENOMIC DNA]</scope>
    <source>
        <strain evidence="3">NZE10 / CBS 128990</strain>
    </source>
</reference>
<reference evidence="3" key="1">
    <citation type="journal article" date="2012" name="PLoS Genet.">
        <title>The genomes of the fungal plant pathogens Cladosporium fulvum and Dothistroma septosporum reveal adaptation to different hosts and lifestyles but also signatures of common ancestry.</title>
        <authorList>
            <person name="de Wit P.J.G.M."/>
            <person name="van der Burgt A."/>
            <person name="Oekmen B."/>
            <person name="Stergiopoulos I."/>
            <person name="Abd-Elsalam K.A."/>
            <person name="Aerts A.L."/>
            <person name="Bahkali A.H."/>
            <person name="Beenen H.G."/>
            <person name="Chettri P."/>
            <person name="Cox M.P."/>
            <person name="Datema E."/>
            <person name="de Vries R.P."/>
            <person name="Dhillon B."/>
            <person name="Ganley A.R."/>
            <person name="Griffiths S.A."/>
            <person name="Guo Y."/>
            <person name="Hamelin R.C."/>
            <person name="Henrissat B."/>
            <person name="Kabir M.S."/>
            <person name="Jashni M.K."/>
            <person name="Kema G."/>
            <person name="Klaubauf S."/>
            <person name="Lapidus A."/>
            <person name="Levasseur A."/>
            <person name="Lindquist E."/>
            <person name="Mehrabi R."/>
            <person name="Ohm R.A."/>
            <person name="Owen T.J."/>
            <person name="Salamov A."/>
            <person name="Schwelm A."/>
            <person name="Schijlen E."/>
            <person name="Sun H."/>
            <person name="van den Burg H.A."/>
            <person name="van Ham R.C.H.J."/>
            <person name="Zhang S."/>
            <person name="Goodwin S.B."/>
            <person name="Grigoriev I.V."/>
            <person name="Collemare J."/>
            <person name="Bradshaw R.E."/>
        </authorList>
    </citation>
    <scope>NUCLEOTIDE SEQUENCE [LARGE SCALE GENOMIC DNA]</scope>
    <source>
        <strain evidence="3">NZE10 / CBS 128990</strain>
    </source>
</reference>
<dbReference type="Proteomes" id="UP000016933">
    <property type="component" value="Unassembled WGS sequence"/>
</dbReference>
<accession>N1PM14</accession>
<evidence type="ECO:0000313" key="3">
    <source>
        <dbReference type="Proteomes" id="UP000016933"/>
    </source>
</evidence>
<evidence type="ECO:0000313" key="2">
    <source>
        <dbReference type="EMBL" id="EME44532.1"/>
    </source>
</evidence>
<dbReference type="HOGENOM" id="CLU_906214_0_0_1"/>
<feature type="region of interest" description="Disordered" evidence="1">
    <location>
        <begin position="105"/>
        <end position="126"/>
    </location>
</feature>
<dbReference type="EMBL" id="KB446539">
    <property type="protein sequence ID" value="EME44532.1"/>
    <property type="molecule type" value="Genomic_DNA"/>
</dbReference>
<organism evidence="2 3">
    <name type="scientific">Dothistroma septosporum (strain NZE10 / CBS 128990)</name>
    <name type="common">Red band needle blight fungus</name>
    <name type="synonym">Mycosphaerella pini</name>
    <dbReference type="NCBI Taxonomy" id="675120"/>
    <lineage>
        <taxon>Eukaryota</taxon>
        <taxon>Fungi</taxon>
        <taxon>Dikarya</taxon>
        <taxon>Ascomycota</taxon>
        <taxon>Pezizomycotina</taxon>
        <taxon>Dothideomycetes</taxon>
        <taxon>Dothideomycetidae</taxon>
        <taxon>Mycosphaerellales</taxon>
        <taxon>Mycosphaerellaceae</taxon>
        <taxon>Dothistroma</taxon>
    </lineage>
</organism>
<gene>
    <name evidence="2" type="ORF">DOTSEDRAFT_24556</name>
</gene>
<feature type="compositionally biased region" description="Basic and acidic residues" evidence="1">
    <location>
        <begin position="11"/>
        <end position="23"/>
    </location>
</feature>
<keyword evidence="3" id="KW-1185">Reference proteome</keyword>
<evidence type="ECO:0000256" key="1">
    <source>
        <dbReference type="SAM" id="MobiDB-lite"/>
    </source>
</evidence>
<proteinExistence type="predicted"/>
<feature type="region of interest" description="Disordered" evidence="1">
    <location>
        <begin position="1"/>
        <end position="66"/>
    </location>
</feature>
<sequence length="307" mass="33118">MVTATQGKKTIGHDDASGDERSQDTPYSELPLVKSESAPSIGVKYSAGQDHEESAGAPTTSSKLEPTTPVFVRSTDVAIPNQLESFANTVKPMQFEEHTAIVSTGKATTQGGLGNGGQSTRNEPGLDGNVLAKSATVINYGRILQRAVSTDQEHRYVTVYLREYITSLVDTRKLNLEGKPLFMLNNKTILCLAADRMPPVKAASPNDCMLGNIARAIHSLEFLPNPTETPSRTFPIAFEMCGSAVRGKGNLLITSDESAMVLMTSTIGTDGSYLAVVILITALTVLHDRGVRGAEDYHRRCQLQLFM</sequence>
<protein>
    <submittedName>
        <fullName evidence="2">Uncharacterized protein</fullName>
    </submittedName>
</protein>
<dbReference type="AlphaFoldDB" id="N1PM14"/>
<name>N1PM14_DOTSN</name>